<keyword evidence="4" id="KW-1185">Reference proteome</keyword>
<protein>
    <recommendedName>
        <fullName evidence="5">Integral membrane protein</fullName>
    </recommendedName>
</protein>
<feature type="transmembrane region" description="Helical" evidence="2">
    <location>
        <begin position="71"/>
        <end position="94"/>
    </location>
</feature>
<organism evidence="3 4">
    <name type="scientific">Luteimicrobium xylanilyticum</name>
    <dbReference type="NCBI Taxonomy" id="1133546"/>
    <lineage>
        <taxon>Bacteria</taxon>
        <taxon>Bacillati</taxon>
        <taxon>Actinomycetota</taxon>
        <taxon>Actinomycetes</taxon>
        <taxon>Micrococcales</taxon>
        <taxon>Luteimicrobium</taxon>
    </lineage>
</organism>
<dbReference type="AlphaFoldDB" id="A0A5P9QC78"/>
<keyword evidence="2" id="KW-1133">Transmembrane helix</keyword>
<evidence type="ECO:0000313" key="4">
    <source>
        <dbReference type="Proteomes" id="UP000326702"/>
    </source>
</evidence>
<dbReference type="KEGG" id="lxl:KDY119_02579"/>
<feature type="transmembrane region" description="Helical" evidence="2">
    <location>
        <begin position="442"/>
        <end position="461"/>
    </location>
</feature>
<feature type="transmembrane region" description="Helical" evidence="2">
    <location>
        <begin position="357"/>
        <end position="379"/>
    </location>
</feature>
<dbReference type="EMBL" id="CP045529">
    <property type="protein sequence ID" value="QFU99053.1"/>
    <property type="molecule type" value="Genomic_DNA"/>
</dbReference>
<reference evidence="3 4" key="1">
    <citation type="submission" date="2019-10" db="EMBL/GenBank/DDBJ databases">
        <title>Genome sequence of Luteimicrobium xylanilyticum HY-24.</title>
        <authorList>
            <person name="Kim D.Y."/>
            <person name="Park H.-Y."/>
        </authorList>
    </citation>
    <scope>NUCLEOTIDE SEQUENCE [LARGE SCALE GENOMIC DNA]</scope>
    <source>
        <strain evidence="3 4">HY-24</strain>
    </source>
</reference>
<keyword evidence="2" id="KW-0812">Transmembrane</keyword>
<evidence type="ECO:0000313" key="3">
    <source>
        <dbReference type="EMBL" id="QFU99053.1"/>
    </source>
</evidence>
<accession>A0A5P9QC78</accession>
<feature type="region of interest" description="Disordered" evidence="1">
    <location>
        <begin position="40"/>
        <end position="59"/>
    </location>
</feature>
<sequence>MRRIGRAVWFAGRVTENTPLTDGERTELESLRAEVTRLRAVAASSGGPSPGVPDGGTTAGEAGRAAGWLRWTATGVLVVLAALLAISAVGARYVRSQLLDTDRYVSTVAPLAGDPAVQDAVASKVTDALVQQLDLETLTRDALTAITDNAPRVPDAIVGLAPVLASQANGFVGDQVTRFVRSDAFANLWVQANRAAHANVVAVLTGGSGRALTATRDGAVVLDLGPVVDAVKQQLVARGLTFASTIPQVSTTITVFQSSDLAKAQRWTRAFDRLATWLPWIALLVAAAAIGVAPPGRRRRAVVVVASAAAVGMIALGIGITVGRAVYLGAIPAHVLPPSAAAVVFDTVVQPLRGTLRFVLVVALVVALASFLVGPSGAAQAVRNGFMWLVGRASGGHAGDVTREPTPWEAWIARYALLLTVALVALGGLVLVFWHYPTGAVAFWIALVVVVLVVAVQVLAAPGRHARDRTRVGESRAV</sequence>
<feature type="transmembrane region" description="Helical" evidence="2">
    <location>
        <begin position="300"/>
        <end position="318"/>
    </location>
</feature>
<feature type="transmembrane region" description="Helical" evidence="2">
    <location>
        <begin position="274"/>
        <end position="294"/>
    </location>
</feature>
<proteinExistence type="predicted"/>
<keyword evidence="2" id="KW-0472">Membrane</keyword>
<feature type="transmembrane region" description="Helical" evidence="2">
    <location>
        <begin position="415"/>
        <end position="436"/>
    </location>
</feature>
<name>A0A5P9QC78_9MICO</name>
<evidence type="ECO:0000256" key="2">
    <source>
        <dbReference type="SAM" id="Phobius"/>
    </source>
</evidence>
<gene>
    <name evidence="3" type="ORF">KDY119_02579</name>
</gene>
<evidence type="ECO:0000256" key="1">
    <source>
        <dbReference type="SAM" id="MobiDB-lite"/>
    </source>
</evidence>
<evidence type="ECO:0008006" key="5">
    <source>
        <dbReference type="Google" id="ProtNLM"/>
    </source>
</evidence>
<dbReference type="Proteomes" id="UP000326702">
    <property type="component" value="Chromosome"/>
</dbReference>